<keyword evidence="2 5" id="KW-0479">Metal-binding</keyword>
<dbReference type="Gene3D" id="2.20.28.10">
    <property type="match status" value="1"/>
</dbReference>
<gene>
    <name evidence="8" type="ORF">RINTHH_21370</name>
</gene>
<evidence type="ECO:0000256" key="5">
    <source>
        <dbReference type="RuleBase" id="RU003820"/>
    </source>
</evidence>
<dbReference type="EMBL" id="CAIY01000085">
    <property type="protein sequence ID" value="CCH68292.1"/>
    <property type="molecule type" value="Genomic_DNA"/>
</dbReference>
<keyword evidence="3 5" id="KW-0249">Electron transport</keyword>
<dbReference type="PROSITE" id="PS00202">
    <property type="entry name" value="RUBREDOXIN"/>
    <property type="match status" value="1"/>
</dbReference>
<evidence type="ECO:0000256" key="1">
    <source>
        <dbReference type="ARBA" id="ARBA00022448"/>
    </source>
</evidence>
<keyword evidence="4 5" id="KW-0408">Iron</keyword>
<dbReference type="FunFam" id="2.20.28.10:FF:000001">
    <property type="entry name" value="Rubredoxin"/>
    <property type="match status" value="1"/>
</dbReference>
<dbReference type="GO" id="GO:0043448">
    <property type="term" value="P:alkane catabolic process"/>
    <property type="evidence" value="ECO:0007669"/>
    <property type="project" value="TreeGrafter"/>
</dbReference>
<comment type="similarity">
    <text evidence="5">Belongs to the rubredoxin family.</text>
</comment>
<organism evidence="8 9">
    <name type="scientific">Richelia intracellularis HH01</name>
    <dbReference type="NCBI Taxonomy" id="1165094"/>
    <lineage>
        <taxon>Bacteria</taxon>
        <taxon>Bacillati</taxon>
        <taxon>Cyanobacteriota</taxon>
        <taxon>Cyanophyceae</taxon>
        <taxon>Nostocales</taxon>
        <taxon>Nostocaceae</taxon>
        <taxon>Richelia</taxon>
    </lineage>
</organism>
<evidence type="ECO:0000313" key="8">
    <source>
        <dbReference type="EMBL" id="CCH68292.1"/>
    </source>
</evidence>
<protein>
    <recommendedName>
        <fullName evidence="5">Rubredoxin</fullName>
    </recommendedName>
</protein>
<evidence type="ECO:0000256" key="4">
    <source>
        <dbReference type="ARBA" id="ARBA00023004"/>
    </source>
</evidence>
<dbReference type="AlphaFoldDB" id="M1X0I0"/>
<accession>M1X0I0</accession>
<dbReference type="STRING" id="1165094.RINTHH_21370"/>
<dbReference type="GO" id="GO:0005506">
    <property type="term" value="F:iron ion binding"/>
    <property type="evidence" value="ECO:0007669"/>
    <property type="project" value="UniProtKB-UniRule"/>
</dbReference>
<keyword evidence="6" id="KW-1133">Transmembrane helix</keyword>
<keyword evidence="6" id="KW-0472">Membrane</keyword>
<dbReference type="RefSeq" id="WP_008235811.1">
    <property type="nucleotide sequence ID" value="NZ_CAIY01000085.1"/>
</dbReference>
<feature type="domain" description="Rubredoxin-like" evidence="7">
    <location>
        <begin position="11"/>
        <end position="62"/>
    </location>
</feature>
<proteinExistence type="inferred from homology"/>
<dbReference type="InterPro" id="IPR050526">
    <property type="entry name" value="Rubredoxin_ET"/>
</dbReference>
<dbReference type="PANTHER" id="PTHR47627:SF1">
    <property type="entry name" value="RUBREDOXIN-1-RELATED"/>
    <property type="match status" value="1"/>
</dbReference>
<keyword evidence="1" id="KW-0813">Transport</keyword>
<dbReference type="InterPro" id="IPR024934">
    <property type="entry name" value="Rubredoxin-like_dom"/>
</dbReference>
<keyword evidence="6" id="KW-0812">Transmembrane</keyword>
<comment type="cofactor">
    <cofactor evidence="5">
        <name>Fe(3+)</name>
        <dbReference type="ChEBI" id="CHEBI:29034"/>
    </cofactor>
</comment>
<name>M1X0I0_9NOST</name>
<reference evidence="8 9" key="1">
    <citation type="submission" date="2012-05" db="EMBL/GenBank/DDBJ databases">
        <authorList>
            <person name="Hilton J."/>
        </authorList>
    </citation>
    <scope>NUCLEOTIDE SEQUENCE [LARGE SCALE GENOMIC DNA]</scope>
    <source>
        <strain evidence="8 9">HH01</strain>
    </source>
</reference>
<keyword evidence="9" id="KW-1185">Reference proteome</keyword>
<dbReference type="SUPFAM" id="SSF57802">
    <property type="entry name" value="Rubredoxin-like"/>
    <property type="match status" value="1"/>
</dbReference>
<dbReference type="InterPro" id="IPR018527">
    <property type="entry name" value="Rubredoxin_Fe_BS"/>
</dbReference>
<reference evidence="9" key="2">
    <citation type="submission" date="2016-01" db="EMBL/GenBank/DDBJ databases">
        <title>Diatom-associated endosymboitic cyanobacterium lacks core nitrogen metabolism enzymes.</title>
        <authorList>
            <person name="Hilton J.A."/>
            <person name="Foster R.A."/>
            <person name="Tripp H.J."/>
            <person name="Carter B.J."/>
            <person name="Zehr J.P."/>
            <person name="Villareal T.A."/>
        </authorList>
    </citation>
    <scope>NUCLEOTIDE SEQUENCE [LARGE SCALE GENOMIC DNA]</scope>
    <source>
        <strain evidence="9">HH01</strain>
    </source>
</reference>
<evidence type="ECO:0000313" key="9">
    <source>
        <dbReference type="Proteomes" id="UP000053051"/>
    </source>
</evidence>
<evidence type="ECO:0000256" key="3">
    <source>
        <dbReference type="ARBA" id="ARBA00022982"/>
    </source>
</evidence>
<dbReference type="PRINTS" id="PR00163">
    <property type="entry name" value="RUBREDOXIN"/>
</dbReference>
<feature type="transmembrane region" description="Helical" evidence="6">
    <location>
        <begin position="91"/>
        <end position="110"/>
    </location>
</feature>
<dbReference type="PANTHER" id="PTHR47627">
    <property type="entry name" value="RUBREDOXIN"/>
    <property type="match status" value="1"/>
</dbReference>
<evidence type="ECO:0000256" key="6">
    <source>
        <dbReference type="SAM" id="Phobius"/>
    </source>
</evidence>
<dbReference type="InterPro" id="IPR024935">
    <property type="entry name" value="Rubredoxin_dom"/>
</dbReference>
<dbReference type="GO" id="GO:0009055">
    <property type="term" value="F:electron transfer activity"/>
    <property type="evidence" value="ECO:0007669"/>
    <property type="project" value="TreeGrafter"/>
</dbReference>
<evidence type="ECO:0000259" key="7">
    <source>
        <dbReference type="PROSITE" id="PS50903"/>
    </source>
</evidence>
<dbReference type="Proteomes" id="UP000053051">
    <property type="component" value="Unassembled WGS sequence"/>
</dbReference>
<dbReference type="Pfam" id="PF00301">
    <property type="entry name" value="Rubredoxin"/>
    <property type="match status" value="1"/>
</dbReference>
<dbReference type="CDD" id="cd00730">
    <property type="entry name" value="rubredoxin"/>
    <property type="match status" value="1"/>
</dbReference>
<dbReference type="OrthoDB" id="9802447at2"/>
<comment type="caution">
    <text evidence="8">The sequence shown here is derived from an EMBL/GenBank/DDBJ whole genome shotgun (WGS) entry which is preliminary data.</text>
</comment>
<evidence type="ECO:0000256" key="2">
    <source>
        <dbReference type="ARBA" id="ARBA00022723"/>
    </source>
</evidence>
<dbReference type="PROSITE" id="PS50903">
    <property type="entry name" value="RUBREDOXIN_LIKE"/>
    <property type="match status" value="1"/>
</dbReference>
<sequence>MSEPAVDTKELDRYECRACGYIYEPEKGDDRRNVEPGTLFSKLPINWRCPVCGANKKAFANVGPIGQVSGFTENIGYGFGVNKLTPNQKNVLIFGALALGFLFFISLYGLQ</sequence>